<dbReference type="GO" id="GO:0016887">
    <property type="term" value="F:ATP hydrolysis activity"/>
    <property type="evidence" value="ECO:0007669"/>
    <property type="project" value="InterPro"/>
</dbReference>
<comment type="caution">
    <text evidence="3">The sequence shown here is derived from an EMBL/GenBank/DDBJ whole genome shotgun (WGS) entry which is preliminary data.</text>
</comment>
<dbReference type="SUPFAM" id="SSF110942">
    <property type="entry name" value="HSP90 C-terminal domain"/>
    <property type="match status" value="1"/>
</dbReference>
<protein>
    <submittedName>
        <fullName evidence="3">Molecular chaperone HtpG</fullName>
    </submittedName>
</protein>
<dbReference type="InterPro" id="IPR001404">
    <property type="entry name" value="Hsp90_fam"/>
</dbReference>
<keyword evidence="2" id="KW-0143">Chaperone</keyword>
<accession>A0A9D2M6A3</accession>
<dbReference type="Proteomes" id="UP000886803">
    <property type="component" value="Unassembled WGS sequence"/>
</dbReference>
<dbReference type="GO" id="GO:0005524">
    <property type="term" value="F:ATP binding"/>
    <property type="evidence" value="ECO:0007669"/>
    <property type="project" value="InterPro"/>
</dbReference>
<dbReference type="InterPro" id="IPR037196">
    <property type="entry name" value="HSP90_C"/>
</dbReference>
<dbReference type="GO" id="GO:0051082">
    <property type="term" value="F:unfolded protein binding"/>
    <property type="evidence" value="ECO:0007669"/>
    <property type="project" value="InterPro"/>
</dbReference>
<dbReference type="PANTHER" id="PTHR11528">
    <property type="entry name" value="HEAT SHOCK PROTEIN 90 FAMILY MEMBER"/>
    <property type="match status" value="1"/>
</dbReference>
<name>A0A9D2M6A3_9FIRM</name>
<dbReference type="AlphaFoldDB" id="A0A9D2M6A3"/>
<dbReference type="EMBL" id="DWYG01000038">
    <property type="protein sequence ID" value="HJB41474.1"/>
    <property type="molecule type" value="Genomic_DNA"/>
</dbReference>
<dbReference type="Gene3D" id="1.20.120.790">
    <property type="entry name" value="Heat shock protein 90, C-terminal domain"/>
    <property type="match status" value="1"/>
</dbReference>
<gene>
    <name evidence="3" type="ORF">H9945_03160</name>
</gene>
<dbReference type="GO" id="GO:0140662">
    <property type="term" value="F:ATP-dependent protein folding chaperone"/>
    <property type="evidence" value="ECO:0007669"/>
    <property type="project" value="InterPro"/>
</dbReference>
<reference evidence="3" key="1">
    <citation type="journal article" date="2021" name="PeerJ">
        <title>Extensive microbial diversity within the chicken gut microbiome revealed by metagenomics and culture.</title>
        <authorList>
            <person name="Gilroy R."/>
            <person name="Ravi A."/>
            <person name="Getino M."/>
            <person name="Pursley I."/>
            <person name="Horton D.L."/>
            <person name="Alikhan N.F."/>
            <person name="Baker D."/>
            <person name="Gharbi K."/>
            <person name="Hall N."/>
            <person name="Watson M."/>
            <person name="Adriaenssens E.M."/>
            <person name="Foster-Nyarko E."/>
            <person name="Jarju S."/>
            <person name="Secka A."/>
            <person name="Antonio M."/>
            <person name="Oren A."/>
            <person name="Chaudhuri R.R."/>
            <person name="La Ragione R."/>
            <person name="Hildebrand F."/>
            <person name="Pallen M.J."/>
        </authorList>
    </citation>
    <scope>NUCLEOTIDE SEQUENCE</scope>
    <source>
        <strain evidence="3">ChiBcec8-13705</strain>
    </source>
</reference>
<evidence type="ECO:0000256" key="2">
    <source>
        <dbReference type="ARBA" id="ARBA00023186"/>
    </source>
</evidence>
<evidence type="ECO:0000256" key="1">
    <source>
        <dbReference type="ARBA" id="ARBA00008239"/>
    </source>
</evidence>
<sequence>IKTALNGKIQSVKANPTLQDHPVSLSSEGGLSMEMEKVLRKMPGNTEDMQSTKVLELNPNHPVFAALQAAQTAGDSDKVAKYSELLYDQALLIEGLPLEDPVAYAQLVCELMK</sequence>
<organism evidence="3 4">
    <name type="scientific">Candidatus Gemmiger avicola</name>
    <dbReference type="NCBI Taxonomy" id="2838605"/>
    <lineage>
        <taxon>Bacteria</taxon>
        <taxon>Bacillati</taxon>
        <taxon>Bacillota</taxon>
        <taxon>Clostridia</taxon>
        <taxon>Eubacteriales</taxon>
        <taxon>Gemmiger</taxon>
    </lineage>
</organism>
<evidence type="ECO:0000313" key="4">
    <source>
        <dbReference type="Proteomes" id="UP000886803"/>
    </source>
</evidence>
<feature type="non-terminal residue" evidence="3">
    <location>
        <position position="1"/>
    </location>
</feature>
<reference evidence="3" key="2">
    <citation type="submission" date="2021-04" db="EMBL/GenBank/DDBJ databases">
        <authorList>
            <person name="Gilroy R."/>
        </authorList>
    </citation>
    <scope>NUCLEOTIDE SEQUENCE</scope>
    <source>
        <strain evidence="3">ChiBcec8-13705</strain>
    </source>
</reference>
<dbReference type="Pfam" id="PF00183">
    <property type="entry name" value="HSP90"/>
    <property type="match status" value="1"/>
</dbReference>
<proteinExistence type="inferred from homology"/>
<comment type="similarity">
    <text evidence="1">Belongs to the heat shock protein 90 family.</text>
</comment>
<evidence type="ECO:0000313" key="3">
    <source>
        <dbReference type="EMBL" id="HJB41474.1"/>
    </source>
</evidence>